<proteinExistence type="predicted"/>
<feature type="transmembrane region" description="Helical" evidence="1">
    <location>
        <begin position="20"/>
        <end position="41"/>
    </location>
</feature>
<keyword evidence="1" id="KW-1133">Transmembrane helix</keyword>
<dbReference type="EMBL" id="LR633967">
    <property type="protein sequence ID" value="VUX56348.1"/>
    <property type="molecule type" value="Genomic_DNA"/>
</dbReference>
<sequence length="43" mass="4903">MKLIVDPGRYKFTDFIKVGVPLVFLSYIVTLLVAPLIFPFYPA</sequence>
<accession>A0A7D9H4N1</accession>
<name>A0A7D9H4N1_9GAMM</name>
<evidence type="ECO:0000256" key="1">
    <source>
        <dbReference type="SAM" id="Phobius"/>
    </source>
</evidence>
<dbReference type="AlphaFoldDB" id="A0A7D9H4N1"/>
<reference evidence="2" key="1">
    <citation type="submission" date="2019-07" db="EMBL/GenBank/DDBJ databases">
        <authorList>
            <person name="Weber M."/>
            <person name="Kostadinov I."/>
            <person name="Kostadinov D I."/>
        </authorList>
    </citation>
    <scope>NUCLEOTIDE SEQUENCE</scope>
    <source>
        <strain evidence="2">Gfbio:sag-sample-m06:053724c1-46a9-4a36-b237-ea2bf867836b</strain>
    </source>
</reference>
<evidence type="ECO:0000313" key="2">
    <source>
        <dbReference type="EMBL" id="VUX56348.1"/>
    </source>
</evidence>
<protein>
    <submittedName>
        <fullName evidence="2">Uncharacterized protein</fullName>
    </submittedName>
</protein>
<organism evidence="2">
    <name type="scientific">uncultured Woeseiaceae bacterium</name>
    <dbReference type="NCBI Taxonomy" id="1983305"/>
    <lineage>
        <taxon>Bacteria</taxon>
        <taxon>Pseudomonadati</taxon>
        <taxon>Pseudomonadota</taxon>
        <taxon>Gammaproteobacteria</taxon>
        <taxon>Woeseiales</taxon>
        <taxon>Woeseiaceae</taxon>
        <taxon>environmental samples</taxon>
    </lineage>
</organism>
<gene>
    <name evidence="2" type="ORF">JTBM06_V1_660004</name>
</gene>
<keyword evidence="1" id="KW-0472">Membrane</keyword>
<keyword evidence="1" id="KW-0812">Transmembrane</keyword>